<keyword evidence="8 9" id="KW-0472">Membrane</keyword>
<evidence type="ECO:0000256" key="2">
    <source>
        <dbReference type="ARBA" id="ARBA00009477"/>
    </source>
</evidence>
<dbReference type="Gene3D" id="2.40.50.100">
    <property type="match status" value="2"/>
</dbReference>
<dbReference type="RefSeq" id="WP_263711817.1">
    <property type="nucleotide sequence ID" value="NZ_JAOWKX010000003.1"/>
</dbReference>
<accession>A0ABT3A770</accession>
<dbReference type="Gene3D" id="2.40.30.170">
    <property type="match status" value="1"/>
</dbReference>
<dbReference type="NCBIfam" id="TIGR01843">
    <property type="entry name" value="type_I_hlyD"/>
    <property type="match status" value="1"/>
</dbReference>
<feature type="transmembrane region" description="Helical" evidence="9">
    <location>
        <begin position="77"/>
        <end position="99"/>
    </location>
</feature>
<dbReference type="PRINTS" id="PR01490">
    <property type="entry name" value="RTXTOXIND"/>
</dbReference>
<reference evidence="13 14" key="1">
    <citation type="submission" date="2022-10" db="EMBL/GenBank/DDBJ databases">
        <title>Aestuariibacter sp. AA17 isolated from Montipora capitata coral fragment.</title>
        <authorList>
            <person name="Emsley S.A."/>
            <person name="Pfannmuller K.M."/>
            <person name="Loughran R.M."/>
            <person name="Shlafstein M."/>
            <person name="Papke E."/>
            <person name="Saw J.H."/>
            <person name="Ushijima B."/>
            <person name="Videau P."/>
        </authorList>
    </citation>
    <scope>NUCLEOTIDE SEQUENCE [LARGE SCALE GENOMIC DNA]</scope>
    <source>
        <strain evidence="13 14">AA17</strain>
    </source>
</reference>
<comment type="similarity">
    <text evidence="2 9">Belongs to the membrane fusion protein (MFP) (TC 8.A.1) family.</text>
</comment>
<comment type="subcellular location">
    <subcellularLocation>
        <location evidence="1 9">Cell inner membrane</location>
        <topology evidence="1 9">Single-pass membrane protein</topology>
    </subcellularLocation>
</comment>
<dbReference type="PROSITE" id="PS00543">
    <property type="entry name" value="HLYD_FAMILY"/>
    <property type="match status" value="1"/>
</dbReference>
<evidence type="ECO:0000259" key="12">
    <source>
        <dbReference type="Pfam" id="PF26002"/>
    </source>
</evidence>
<keyword evidence="5 9" id="KW-0997">Cell inner membrane</keyword>
<evidence type="ECO:0000256" key="8">
    <source>
        <dbReference type="ARBA" id="ARBA00023136"/>
    </source>
</evidence>
<dbReference type="InterPro" id="IPR010129">
    <property type="entry name" value="T1SS_HlyD"/>
</dbReference>
<evidence type="ECO:0000259" key="11">
    <source>
        <dbReference type="Pfam" id="PF25994"/>
    </source>
</evidence>
<dbReference type="PANTHER" id="PTHR30386">
    <property type="entry name" value="MEMBRANE FUSION SUBUNIT OF EMRAB-TOLC MULTIDRUG EFFLUX PUMP"/>
    <property type="match status" value="1"/>
</dbReference>
<name>A0ABT3A770_9ALTE</name>
<protein>
    <recommendedName>
        <fullName evidence="9">Membrane fusion protein (MFP) family protein</fullName>
    </recommendedName>
</protein>
<evidence type="ECO:0000256" key="1">
    <source>
        <dbReference type="ARBA" id="ARBA00004377"/>
    </source>
</evidence>
<evidence type="ECO:0000256" key="10">
    <source>
        <dbReference type="SAM" id="Coils"/>
    </source>
</evidence>
<feature type="domain" description="AprE-like long alpha-helical hairpin" evidence="11">
    <location>
        <begin position="152"/>
        <end position="333"/>
    </location>
</feature>
<evidence type="ECO:0000256" key="7">
    <source>
        <dbReference type="ARBA" id="ARBA00022989"/>
    </source>
</evidence>
<keyword evidence="3 9" id="KW-0813">Transport</keyword>
<keyword evidence="7 9" id="KW-1133">Transmembrane helix</keyword>
<feature type="coiled-coil region" evidence="10">
    <location>
        <begin position="285"/>
        <end position="327"/>
    </location>
</feature>
<evidence type="ECO:0000256" key="4">
    <source>
        <dbReference type="ARBA" id="ARBA00022475"/>
    </source>
</evidence>
<evidence type="ECO:0000313" key="14">
    <source>
        <dbReference type="Proteomes" id="UP001652504"/>
    </source>
</evidence>
<evidence type="ECO:0000256" key="9">
    <source>
        <dbReference type="RuleBase" id="RU365093"/>
    </source>
</evidence>
<dbReference type="Pfam" id="PF26002">
    <property type="entry name" value="Beta-barrel_AprE"/>
    <property type="match status" value="1"/>
</dbReference>
<dbReference type="PANTHER" id="PTHR30386:SF26">
    <property type="entry name" value="TRANSPORT PROTEIN COMB"/>
    <property type="match status" value="1"/>
</dbReference>
<dbReference type="InterPro" id="IPR058781">
    <property type="entry name" value="HH_AprE-like"/>
</dbReference>
<evidence type="ECO:0000313" key="13">
    <source>
        <dbReference type="EMBL" id="MCV2884534.1"/>
    </source>
</evidence>
<keyword evidence="4 9" id="KW-1003">Cell membrane</keyword>
<sequence length="484" mass="53687">MSTSDEKKQKAHGEPDDTLAGENVTFAKVDAAINRKSGMSFYIGKKLTKLLQPPPSHDWVLESEWARVQQDPLKARLLMWFVCLSMAVLIVWASVFSIAEVTRGDGKVIPSQKLQVIQSYDGGVVEDIYVSDGQKVAKDDVLLRIDPTRYMSDLNEKRSKLLAVKLLITRLRALTLGVEFKFDDTLAKEAGNLLSTERALYQSSIDEYNELTEGLSNLIEQRVHELEEAKATLNEFEETLTLTEQELALTKPLLRSGAVSEIDILKLEKDIVSLKGKIEKNQSMVKKQASAIKESENKLKEAQLRMKNRWSSQLAEAQAELDTLVKSEEGLADVVNQTEIRSPVDGTIQRVLVNTIGGVVQPGNAVIEIIPSDDALIVEAKISPRDIAFIRPGMPAIVKFTAYDFSIYGGVDATVSHISADSIEEEELVYYLVKLEMAQGFQKANLPVLPGMIAQVDIITGERTIMQYILKPVLKAAGQALSER</sequence>
<evidence type="ECO:0000256" key="5">
    <source>
        <dbReference type="ARBA" id="ARBA00022519"/>
    </source>
</evidence>
<feature type="coiled-coil region" evidence="10">
    <location>
        <begin position="219"/>
        <end position="246"/>
    </location>
</feature>
<dbReference type="Pfam" id="PF25994">
    <property type="entry name" value="HH_AprE"/>
    <property type="match status" value="1"/>
</dbReference>
<dbReference type="EMBL" id="JAOWKX010000003">
    <property type="protein sequence ID" value="MCV2884534.1"/>
    <property type="molecule type" value="Genomic_DNA"/>
</dbReference>
<keyword evidence="14" id="KW-1185">Reference proteome</keyword>
<feature type="domain" description="AprE-like beta-barrel" evidence="12">
    <location>
        <begin position="376"/>
        <end position="461"/>
    </location>
</feature>
<dbReference type="Gene3D" id="1.10.287.470">
    <property type="entry name" value="Helix hairpin bin"/>
    <property type="match status" value="1"/>
</dbReference>
<keyword evidence="10" id="KW-0175">Coiled coil</keyword>
<evidence type="ECO:0000256" key="6">
    <source>
        <dbReference type="ARBA" id="ARBA00022692"/>
    </source>
</evidence>
<comment type="caution">
    <text evidence="13">The sequence shown here is derived from an EMBL/GenBank/DDBJ whole genome shotgun (WGS) entry which is preliminary data.</text>
</comment>
<gene>
    <name evidence="13" type="ORF">OE749_07495</name>
</gene>
<dbReference type="InterPro" id="IPR058982">
    <property type="entry name" value="Beta-barrel_AprE"/>
</dbReference>
<dbReference type="Proteomes" id="UP001652504">
    <property type="component" value="Unassembled WGS sequence"/>
</dbReference>
<proteinExistence type="inferred from homology"/>
<dbReference type="InterPro" id="IPR006144">
    <property type="entry name" value="Secretion_HlyD_CS"/>
</dbReference>
<keyword evidence="6 9" id="KW-0812">Transmembrane</keyword>
<organism evidence="13 14">
    <name type="scientific">Fluctibacter corallii</name>
    <dbReference type="NCBI Taxonomy" id="2984329"/>
    <lineage>
        <taxon>Bacteria</taxon>
        <taxon>Pseudomonadati</taxon>
        <taxon>Pseudomonadota</taxon>
        <taxon>Gammaproteobacteria</taxon>
        <taxon>Alteromonadales</taxon>
        <taxon>Alteromonadaceae</taxon>
        <taxon>Fluctibacter</taxon>
    </lineage>
</organism>
<evidence type="ECO:0000256" key="3">
    <source>
        <dbReference type="ARBA" id="ARBA00022448"/>
    </source>
</evidence>
<dbReference type="InterPro" id="IPR050739">
    <property type="entry name" value="MFP"/>
</dbReference>